<evidence type="ECO:0000256" key="2">
    <source>
        <dbReference type="SAM" id="Coils"/>
    </source>
</evidence>
<dbReference type="Pfam" id="PF04545">
    <property type="entry name" value="Sigma70_r4"/>
    <property type="match status" value="1"/>
</dbReference>
<dbReference type="InterPro" id="IPR000943">
    <property type="entry name" value="RNA_pol_sigma70"/>
</dbReference>
<keyword evidence="2" id="KW-0175">Coiled coil</keyword>
<protein>
    <recommendedName>
        <fullName evidence="3">HTH HARE-type domain-containing protein</fullName>
    </recommendedName>
</protein>
<dbReference type="InterPro" id="IPR013324">
    <property type="entry name" value="RNA_pol_sigma_r3/r4-like"/>
</dbReference>
<dbReference type="EMBL" id="MHTT01000017">
    <property type="protein sequence ID" value="OHA65152.1"/>
    <property type="molecule type" value="Genomic_DNA"/>
</dbReference>
<dbReference type="GO" id="GO:0006352">
    <property type="term" value="P:DNA-templated transcription initiation"/>
    <property type="evidence" value="ECO:0007669"/>
    <property type="project" value="InterPro"/>
</dbReference>
<feature type="domain" description="HTH HARE-type" evidence="3">
    <location>
        <begin position="206"/>
        <end position="275"/>
    </location>
</feature>
<dbReference type="Proteomes" id="UP000178065">
    <property type="component" value="Unassembled WGS sequence"/>
</dbReference>
<dbReference type="PRINTS" id="PR00046">
    <property type="entry name" value="SIGMA70FCT"/>
</dbReference>
<gene>
    <name evidence="4" type="ORF">A2672_03115</name>
</gene>
<dbReference type="Pfam" id="PF05066">
    <property type="entry name" value="HARE-HTH"/>
    <property type="match status" value="1"/>
</dbReference>
<dbReference type="InterPro" id="IPR036388">
    <property type="entry name" value="WH-like_DNA-bd_sf"/>
</dbReference>
<dbReference type="AlphaFoldDB" id="A0A1G2QYT0"/>
<evidence type="ECO:0000256" key="1">
    <source>
        <dbReference type="ARBA" id="ARBA00023163"/>
    </source>
</evidence>
<name>A0A1G2QYT0_9BACT</name>
<dbReference type="SUPFAM" id="SSF88659">
    <property type="entry name" value="Sigma3 and sigma4 domains of RNA polymerase sigma factors"/>
    <property type="match status" value="1"/>
</dbReference>
<evidence type="ECO:0000313" key="5">
    <source>
        <dbReference type="Proteomes" id="UP000178065"/>
    </source>
</evidence>
<dbReference type="Gene3D" id="1.10.10.1250">
    <property type="entry name" value="RNA polymerase, subunit delta, N-terminal domain"/>
    <property type="match status" value="1"/>
</dbReference>
<proteinExistence type="predicted"/>
<organism evidence="4 5">
    <name type="scientific">Candidatus Wildermuthbacteria bacterium RIFCSPHIGHO2_01_FULL_49_22b</name>
    <dbReference type="NCBI Taxonomy" id="1802448"/>
    <lineage>
        <taxon>Bacteria</taxon>
        <taxon>Candidatus Wildermuthiibacteriota</taxon>
    </lineage>
</organism>
<dbReference type="PROSITE" id="PS51913">
    <property type="entry name" value="HTH_HARE"/>
    <property type="match status" value="1"/>
</dbReference>
<dbReference type="Gene3D" id="1.10.10.10">
    <property type="entry name" value="Winged helix-like DNA-binding domain superfamily/Winged helix DNA-binding domain"/>
    <property type="match status" value="1"/>
</dbReference>
<dbReference type="PANTHER" id="PTHR30603:SF47">
    <property type="entry name" value="RNA POLYMERASE SIGMA FACTOR SIGD, CHLOROPLASTIC"/>
    <property type="match status" value="1"/>
</dbReference>
<evidence type="ECO:0000259" key="3">
    <source>
        <dbReference type="PROSITE" id="PS51913"/>
    </source>
</evidence>
<dbReference type="InterPro" id="IPR007630">
    <property type="entry name" value="RNA_pol_sigma70_r4"/>
</dbReference>
<keyword evidence="1" id="KW-0804">Transcription</keyword>
<dbReference type="InterPro" id="IPR050239">
    <property type="entry name" value="Sigma-70_RNA_pol_init_factors"/>
</dbReference>
<reference evidence="4 5" key="1">
    <citation type="journal article" date="2016" name="Nat. Commun.">
        <title>Thousands of microbial genomes shed light on interconnected biogeochemical processes in an aquifer system.</title>
        <authorList>
            <person name="Anantharaman K."/>
            <person name="Brown C.T."/>
            <person name="Hug L.A."/>
            <person name="Sharon I."/>
            <person name="Castelle C.J."/>
            <person name="Probst A.J."/>
            <person name="Thomas B.C."/>
            <person name="Singh A."/>
            <person name="Wilkins M.J."/>
            <person name="Karaoz U."/>
            <person name="Brodie E.L."/>
            <person name="Williams K.H."/>
            <person name="Hubbard S.S."/>
            <person name="Banfield J.F."/>
        </authorList>
    </citation>
    <scope>NUCLEOTIDE SEQUENCE [LARGE SCALE GENOMIC DNA]</scope>
</reference>
<dbReference type="STRING" id="1802448.A2672_03115"/>
<feature type="coiled-coil region" evidence="2">
    <location>
        <begin position="54"/>
        <end position="97"/>
    </location>
</feature>
<sequence>MVKVSFEKVSYELIEQLSPRVRDVLAGRFGLDSGAPQTLEAVGRQQGITRERVRQIVQEGLRLARENIREAKNQARAAAAFERIAETLRRAESMKREDLLLQLLEAQEAAPHALFLLTLGEQFYHQRETQEFYPFWTLEKDMVKNARPLHERLLGFFQKKKSPAEQEKLELLYGKRVLPYLEVSKLIERSPEGRWGLRTWPEVNPRGMRDKAYLVLRQSGQPLHFTEVASLIARMQENLVLQKNKTVLPQTVHNELIKDPRFVLIGRGTYGLADWGLTPGTVKDVMCSILRDNGKTMPRAKLIAETLELRRVKESTILLNLQDRRYFLRNGDGTYTLKT</sequence>
<dbReference type="InterPro" id="IPR038087">
    <property type="entry name" value="RNAP_delta_N_dom_sf"/>
</dbReference>
<comment type="caution">
    <text evidence="4">The sequence shown here is derived from an EMBL/GenBank/DDBJ whole genome shotgun (WGS) entry which is preliminary data.</text>
</comment>
<evidence type="ECO:0000313" key="4">
    <source>
        <dbReference type="EMBL" id="OHA65152.1"/>
    </source>
</evidence>
<dbReference type="InterPro" id="IPR007759">
    <property type="entry name" value="Asxl_HARE-HTH"/>
</dbReference>
<accession>A0A1G2QYT0</accession>
<dbReference type="GO" id="GO:0003700">
    <property type="term" value="F:DNA-binding transcription factor activity"/>
    <property type="evidence" value="ECO:0007669"/>
    <property type="project" value="InterPro"/>
</dbReference>
<dbReference type="PANTHER" id="PTHR30603">
    <property type="entry name" value="RNA POLYMERASE SIGMA FACTOR RPO"/>
    <property type="match status" value="1"/>
</dbReference>